<proteinExistence type="predicted"/>
<dbReference type="Proteomes" id="UP001529340">
    <property type="component" value="Unassembled WGS sequence"/>
</dbReference>
<evidence type="ECO:0000313" key="1">
    <source>
        <dbReference type="EMBL" id="MDM8157100.1"/>
    </source>
</evidence>
<protein>
    <submittedName>
        <fullName evidence="1">Uncharacterized protein</fullName>
    </submittedName>
</protein>
<reference evidence="1" key="2">
    <citation type="submission" date="2023-06" db="EMBL/GenBank/DDBJ databases">
        <authorList>
            <person name="Zeman M."/>
            <person name="Kubasova T."/>
            <person name="Jahodarova E."/>
            <person name="Nykrynova M."/>
            <person name="Rychlik I."/>
        </authorList>
    </citation>
    <scope>NUCLEOTIDE SEQUENCE</scope>
    <source>
        <strain evidence="1">ET39</strain>
    </source>
</reference>
<comment type="caution">
    <text evidence="1">The sequence shown here is derived from an EMBL/GenBank/DDBJ whole genome shotgun (WGS) entry which is preliminary data.</text>
</comment>
<name>A0ABT7UBU2_9FIRM</name>
<organism evidence="1 2">
    <name type="scientific">Amedibacillus dolichus</name>
    <dbReference type="NCBI Taxonomy" id="31971"/>
    <lineage>
        <taxon>Bacteria</taxon>
        <taxon>Bacillati</taxon>
        <taxon>Bacillota</taxon>
        <taxon>Erysipelotrichia</taxon>
        <taxon>Erysipelotrichales</taxon>
        <taxon>Erysipelotrichaceae</taxon>
        <taxon>Amedibacillus</taxon>
    </lineage>
</organism>
<dbReference type="EMBL" id="JAUDCG010000018">
    <property type="protein sequence ID" value="MDM8157100.1"/>
    <property type="molecule type" value="Genomic_DNA"/>
</dbReference>
<dbReference type="RefSeq" id="WP_289607562.1">
    <property type="nucleotide sequence ID" value="NZ_JAUDCG010000018.1"/>
</dbReference>
<gene>
    <name evidence="1" type="ORF">QUV96_05540</name>
</gene>
<accession>A0ABT7UBU2</accession>
<reference evidence="1" key="1">
    <citation type="submission" date="2023-06" db="EMBL/GenBank/DDBJ databases">
        <title>Identification and characterization of horizontal gene transfer across gut microbiota members of farm animals based on homology search.</title>
        <authorList>
            <person name="Schwarzerova J."/>
            <person name="Nykrynova M."/>
            <person name="Jureckova K."/>
            <person name="Cejkova D."/>
            <person name="Rychlik I."/>
        </authorList>
    </citation>
    <scope>NUCLEOTIDE SEQUENCE</scope>
    <source>
        <strain evidence="1">ET39</strain>
    </source>
</reference>
<sequence>MKNKKWTGARLSFFFIKKIAAKEACDRNAVLQKKQVLIQGERSIKPAEPCPL</sequence>
<evidence type="ECO:0000313" key="2">
    <source>
        <dbReference type="Proteomes" id="UP001529340"/>
    </source>
</evidence>
<keyword evidence="2" id="KW-1185">Reference proteome</keyword>